<evidence type="ECO:0000256" key="10">
    <source>
        <dbReference type="ARBA" id="ARBA00049248"/>
    </source>
</evidence>
<name>A0A9P4HTT0_9PEZI</name>
<comment type="caution">
    <text evidence="12">The sequence shown here is derived from an EMBL/GenBank/DDBJ whole genome shotgun (WGS) entry which is preliminary data.</text>
</comment>
<dbReference type="InterPro" id="IPR036188">
    <property type="entry name" value="FAD/NAD-bd_sf"/>
</dbReference>
<dbReference type="Proteomes" id="UP000799776">
    <property type="component" value="Unassembled WGS sequence"/>
</dbReference>
<proteinExistence type="inferred from homology"/>
<feature type="region of interest" description="Disordered" evidence="11">
    <location>
        <begin position="146"/>
        <end position="166"/>
    </location>
</feature>
<dbReference type="GO" id="GO:0016491">
    <property type="term" value="F:oxidoreductase activity"/>
    <property type="evidence" value="ECO:0007669"/>
    <property type="project" value="UniProtKB-KW"/>
</dbReference>
<dbReference type="Pfam" id="PF13434">
    <property type="entry name" value="Lys_Orn_oxgnase"/>
    <property type="match status" value="1"/>
</dbReference>
<evidence type="ECO:0000256" key="8">
    <source>
        <dbReference type="ARBA" id="ARBA00023002"/>
    </source>
</evidence>
<keyword evidence="8" id="KW-0560">Oxidoreductase</keyword>
<evidence type="ECO:0000256" key="7">
    <source>
        <dbReference type="ARBA" id="ARBA00022857"/>
    </source>
</evidence>
<keyword evidence="7" id="KW-0521">NADP</keyword>
<dbReference type="PANTHER" id="PTHR38663">
    <property type="match status" value="1"/>
</dbReference>
<evidence type="ECO:0000256" key="11">
    <source>
        <dbReference type="SAM" id="MobiDB-lite"/>
    </source>
</evidence>
<comment type="similarity">
    <text evidence="3">Belongs to the lysine N(6)-hydroxylase/L-ornithine N(5)-oxygenase family.</text>
</comment>
<evidence type="ECO:0000256" key="4">
    <source>
        <dbReference type="ARBA" id="ARBA00012881"/>
    </source>
</evidence>
<dbReference type="InterPro" id="IPR025700">
    <property type="entry name" value="Lys/Orn_oxygenase"/>
</dbReference>
<evidence type="ECO:0000313" key="13">
    <source>
        <dbReference type="Proteomes" id="UP000799776"/>
    </source>
</evidence>
<dbReference type="EC" id="1.14.13.196" evidence="4"/>
<sequence length="549" mass="62030">MTAPNADLCGTTVHDVIIIGAGPCGLAVAARLCEHTPSAVFTDEEHQRYHWIRKHGKHMAIKDRKNLKVKKADTKPGRKYSTLVLDGTAEEWMGRWNRLFKTFEIDHLRSPMFFHVDPGDRDALLAYTHEKNRDNELEELHNTVGKEISKHHKKKRSKTQGRKPQAEVVIDERDRKDYYTPSRPLFEEHCQCVVDRYGLREGLIKQEQVQDIEFGDVPEVSETTKVFSLQTDKGVHYARTVVLAIGPGNAPAIPGLTQQSHPHACHSMQIQKFPDPRVVRKMKEMRETNVMVIGGGLTSAQISDMAVRKGVTRVWHLMRGSCKVKPFDVDLAWMGKFRNLEQAYFWSANSDEERLEYIKTARNGGSITPKFSKILKQHMQHGRLSLHTHTQVTGQTFNEATQTWSMETSPAIPNLPPMDFIYYATGIQTDYSTLPLLKSMNKKYPIHGHGGLPCLNDDLMWKDGVPLFVTGRLAALRLGPGAANLHGARVGAERISWNIDAVLGNGDDEVEDDAEGFNYATGRGNRYQNLAMADDEELENETRTTLRSL</sequence>
<organism evidence="12 13">
    <name type="scientific">Saccharata proteae CBS 121410</name>
    <dbReference type="NCBI Taxonomy" id="1314787"/>
    <lineage>
        <taxon>Eukaryota</taxon>
        <taxon>Fungi</taxon>
        <taxon>Dikarya</taxon>
        <taxon>Ascomycota</taxon>
        <taxon>Pezizomycotina</taxon>
        <taxon>Dothideomycetes</taxon>
        <taxon>Dothideomycetes incertae sedis</taxon>
        <taxon>Botryosphaeriales</taxon>
        <taxon>Saccharataceae</taxon>
        <taxon>Saccharata</taxon>
    </lineage>
</organism>
<dbReference type="Gene3D" id="3.50.50.60">
    <property type="entry name" value="FAD/NAD(P)-binding domain"/>
    <property type="match status" value="2"/>
</dbReference>
<comment type="catalytic activity">
    <reaction evidence="9">
        <text>L-ornithine + NADPH + O2 = N(5)-hydroxy-L-ornithine + NADP(+) + H2O</text>
        <dbReference type="Rhea" id="RHEA:41508"/>
        <dbReference type="ChEBI" id="CHEBI:15377"/>
        <dbReference type="ChEBI" id="CHEBI:15379"/>
        <dbReference type="ChEBI" id="CHEBI:46911"/>
        <dbReference type="ChEBI" id="CHEBI:57783"/>
        <dbReference type="ChEBI" id="CHEBI:58349"/>
        <dbReference type="ChEBI" id="CHEBI:78275"/>
        <dbReference type="EC" id="1.14.13.196"/>
    </reaction>
</comment>
<reference evidence="12" key="1">
    <citation type="journal article" date="2020" name="Stud. Mycol.">
        <title>101 Dothideomycetes genomes: a test case for predicting lifestyles and emergence of pathogens.</title>
        <authorList>
            <person name="Haridas S."/>
            <person name="Albert R."/>
            <person name="Binder M."/>
            <person name="Bloem J."/>
            <person name="Labutti K."/>
            <person name="Salamov A."/>
            <person name="Andreopoulos B."/>
            <person name="Baker S."/>
            <person name="Barry K."/>
            <person name="Bills G."/>
            <person name="Bluhm B."/>
            <person name="Cannon C."/>
            <person name="Castanera R."/>
            <person name="Culley D."/>
            <person name="Daum C."/>
            <person name="Ezra D."/>
            <person name="Gonzalez J."/>
            <person name="Henrissat B."/>
            <person name="Kuo A."/>
            <person name="Liang C."/>
            <person name="Lipzen A."/>
            <person name="Lutzoni F."/>
            <person name="Magnuson J."/>
            <person name="Mondo S."/>
            <person name="Nolan M."/>
            <person name="Ohm R."/>
            <person name="Pangilinan J."/>
            <person name="Park H.-J."/>
            <person name="Ramirez L."/>
            <person name="Alfaro M."/>
            <person name="Sun H."/>
            <person name="Tritt A."/>
            <person name="Yoshinaga Y."/>
            <person name="Zwiers L.-H."/>
            <person name="Turgeon B."/>
            <person name="Goodwin S."/>
            <person name="Spatafora J."/>
            <person name="Crous P."/>
            <person name="Grigoriev I."/>
        </authorList>
    </citation>
    <scope>NUCLEOTIDE SEQUENCE</scope>
    <source>
        <strain evidence="12">CBS 121410</strain>
    </source>
</reference>
<comment type="catalytic activity">
    <reaction evidence="10">
        <text>L-ornithine + NADH + O2 = N(5)-hydroxy-L-ornithine + NAD(+) + H2O</text>
        <dbReference type="Rhea" id="RHEA:41512"/>
        <dbReference type="ChEBI" id="CHEBI:15377"/>
        <dbReference type="ChEBI" id="CHEBI:15379"/>
        <dbReference type="ChEBI" id="CHEBI:46911"/>
        <dbReference type="ChEBI" id="CHEBI:57540"/>
        <dbReference type="ChEBI" id="CHEBI:57945"/>
        <dbReference type="ChEBI" id="CHEBI:78275"/>
        <dbReference type="EC" id="1.14.13.196"/>
    </reaction>
</comment>
<evidence type="ECO:0000256" key="3">
    <source>
        <dbReference type="ARBA" id="ARBA00007588"/>
    </source>
</evidence>
<accession>A0A9P4HTT0</accession>
<evidence type="ECO:0000256" key="6">
    <source>
        <dbReference type="ARBA" id="ARBA00022827"/>
    </source>
</evidence>
<evidence type="ECO:0000256" key="9">
    <source>
        <dbReference type="ARBA" id="ARBA00047598"/>
    </source>
</evidence>
<dbReference type="AlphaFoldDB" id="A0A9P4HTT0"/>
<comment type="pathway">
    <text evidence="2">Siderophore biosynthesis.</text>
</comment>
<evidence type="ECO:0000256" key="5">
    <source>
        <dbReference type="ARBA" id="ARBA00022630"/>
    </source>
</evidence>
<gene>
    <name evidence="12" type="ORF">K490DRAFT_44246</name>
</gene>
<feature type="compositionally biased region" description="Basic residues" evidence="11">
    <location>
        <begin position="149"/>
        <end position="161"/>
    </location>
</feature>
<evidence type="ECO:0000256" key="2">
    <source>
        <dbReference type="ARBA" id="ARBA00004924"/>
    </source>
</evidence>
<dbReference type="SUPFAM" id="SSF51905">
    <property type="entry name" value="FAD/NAD(P)-binding domain"/>
    <property type="match status" value="1"/>
</dbReference>
<protein>
    <recommendedName>
        <fullName evidence="4">L-ornithine N(5)-monooxygenase [NAD(P)H]</fullName>
        <ecNumber evidence="4">1.14.13.196</ecNumber>
    </recommendedName>
</protein>
<dbReference type="OrthoDB" id="76038at2759"/>
<evidence type="ECO:0000256" key="1">
    <source>
        <dbReference type="ARBA" id="ARBA00001974"/>
    </source>
</evidence>
<keyword evidence="5" id="KW-0285">Flavoprotein</keyword>
<dbReference type="PANTHER" id="PTHR38663:SF1">
    <property type="entry name" value="L-ORNITHINE N(5)-MONOOXYGENASE"/>
    <property type="match status" value="1"/>
</dbReference>
<comment type="cofactor">
    <cofactor evidence="1">
        <name>FAD</name>
        <dbReference type="ChEBI" id="CHEBI:57692"/>
    </cofactor>
</comment>
<keyword evidence="13" id="KW-1185">Reference proteome</keyword>
<evidence type="ECO:0000313" key="12">
    <source>
        <dbReference type="EMBL" id="KAF2086397.1"/>
    </source>
</evidence>
<keyword evidence="6" id="KW-0274">FAD</keyword>
<dbReference type="EMBL" id="ML978724">
    <property type="protein sequence ID" value="KAF2086397.1"/>
    <property type="molecule type" value="Genomic_DNA"/>
</dbReference>